<organism evidence="2 3">
    <name type="scientific">Phyllosticta citriasiana</name>
    <dbReference type="NCBI Taxonomy" id="595635"/>
    <lineage>
        <taxon>Eukaryota</taxon>
        <taxon>Fungi</taxon>
        <taxon>Dikarya</taxon>
        <taxon>Ascomycota</taxon>
        <taxon>Pezizomycotina</taxon>
        <taxon>Dothideomycetes</taxon>
        <taxon>Dothideomycetes incertae sedis</taxon>
        <taxon>Botryosphaeriales</taxon>
        <taxon>Phyllostictaceae</taxon>
        <taxon>Phyllosticta</taxon>
    </lineage>
</organism>
<protein>
    <recommendedName>
        <fullName evidence="4">BZIP transcription factor</fullName>
    </recommendedName>
</protein>
<dbReference type="Gene3D" id="1.20.5.170">
    <property type="match status" value="1"/>
</dbReference>
<accession>A0ABR1KUE3</accession>
<sequence>MDVSDHSNNGQPQTAEPSPAPKRRRTSGAPSSRGVANLTPEQLARKRANDREAQRAIRERTKNEIENLKNRIKELESQQHINDLHNALRQKDLIQAENEDIRRRLATVLSIIQPILGNHGLNELAAAAERSPLQLPGTRTPQTVPIPDQRAFHPSVSTVPGPGPSTQGPSSSPSSQTSNGRNWPFPGAPPTSNVRGWNQQQPSYEQPRSNIHPDLEFAQNSDERLGVGFLVENRPKLSLGVQKQDLSSGWDFNPEDRALEACTFFPRTLHATCPLDNVLIDFLRESNTQVAQGMPLKSVAGPPYPNFTALIHPERATQSHPLSRVFTDILGTFPDLAGLPEKVAVLYIMFLYMRWHIESTEENYERLPDWMTPRTSQIFVPHPMWKDYVPWPRLRDRLISLQSNPQITPALDNFFIPYTASLSLNWPYDPHDVLVPAPSGSGSNSSTTAGPNINTTASGIPVDPATEAPPQSSPRADAVSVDGDLKGAAEQQQPGGDGGVSEDTTSLQEYVLNPAFEAHLLNLENWTLTPAFESTFPMLAGYVKIKEN</sequence>
<feature type="compositionally biased region" description="Polar residues" evidence="1">
    <location>
        <begin position="190"/>
        <end position="209"/>
    </location>
</feature>
<dbReference type="Pfam" id="PF11905">
    <property type="entry name" value="DUF3425"/>
    <property type="match status" value="1"/>
</dbReference>
<dbReference type="PANTHER" id="PTHR37012:SF2">
    <property type="entry name" value="BZIP DOMAIN-CONTAINING PROTEIN-RELATED"/>
    <property type="match status" value="1"/>
</dbReference>
<name>A0ABR1KUE3_9PEZI</name>
<feature type="compositionally biased region" description="Basic and acidic residues" evidence="1">
    <location>
        <begin position="43"/>
        <end position="54"/>
    </location>
</feature>
<dbReference type="PANTHER" id="PTHR37012">
    <property type="entry name" value="B-ZIP TRANSCRIPTION FACTOR (EUROFUNG)-RELATED"/>
    <property type="match status" value="1"/>
</dbReference>
<gene>
    <name evidence="2" type="ORF">IWZ03DRAFT_145321</name>
</gene>
<feature type="compositionally biased region" description="Polar residues" evidence="1">
    <location>
        <begin position="1"/>
        <end position="16"/>
    </location>
</feature>
<dbReference type="Proteomes" id="UP001363622">
    <property type="component" value="Unassembled WGS sequence"/>
</dbReference>
<feature type="region of interest" description="Disordered" evidence="1">
    <location>
        <begin position="1"/>
        <end position="54"/>
    </location>
</feature>
<keyword evidence="3" id="KW-1185">Reference proteome</keyword>
<feature type="compositionally biased region" description="Low complexity" evidence="1">
    <location>
        <begin position="437"/>
        <end position="452"/>
    </location>
</feature>
<evidence type="ECO:0000313" key="3">
    <source>
        <dbReference type="Proteomes" id="UP001363622"/>
    </source>
</evidence>
<evidence type="ECO:0000313" key="2">
    <source>
        <dbReference type="EMBL" id="KAK7520735.1"/>
    </source>
</evidence>
<dbReference type="CDD" id="cd14688">
    <property type="entry name" value="bZIP_YAP"/>
    <property type="match status" value="1"/>
</dbReference>
<feature type="compositionally biased region" description="Low complexity" evidence="1">
    <location>
        <begin position="154"/>
        <end position="178"/>
    </location>
</feature>
<feature type="region of interest" description="Disordered" evidence="1">
    <location>
        <begin position="437"/>
        <end position="482"/>
    </location>
</feature>
<evidence type="ECO:0008006" key="4">
    <source>
        <dbReference type="Google" id="ProtNLM"/>
    </source>
</evidence>
<feature type="region of interest" description="Disordered" evidence="1">
    <location>
        <begin position="132"/>
        <end position="210"/>
    </location>
</feature>
<proteinExistence type="predicted"/>
<reference evidence="2 3" key="1">
    <citation type="submission" date="2024-04" db="EMBL/GenBank/DDBJ databases">
        <title>Phyllosticta paracitricarpa is synonymous to the EU quarantine fungus P. citricarpa based on phylogenomic analyses.</title>
        <authorList>
            <consortium name="Lawrence Berkeley National Laboratory"/>
            <person name="Van Ingen-Buijs V.A."/>
            <person name="Van Westerhoven A.C."/>
            <person name="Haridas S."/>
            <person name="Skiadas P."/>
            <person name="Martin F."/>
            <person name="Groenewald J.Z."/>
            <person name="Crous P.W."/>
            <person name="Seidl M.F."/>
        </authorList>
    </citation>
    <scope>NUCLEOTIDE SEQUENCE [LARGE SCALE GENOMIC DNA]</scope>
    <source>
        <strain evidence="2 3">CBS 123371</strain>
    </source>
</reference>
<comment type="caution">
    <text evidence="2">The sequence shown here is derived from an EMBL/GenBank/DDBJ whole genome shotgun (WGS) entry which is preliminary data.</text>
</comment>
<dbReference type="InterPro" id="IPR021833">
    <property type="entry name" value="DUF3425"/>
</dbReference>
<dbReference type="EMBL" id="JBBPHU010000003">
    <property type="protein sequence ID" value="KAK7520735.1"/>
    <property type="molecule type" value="Genomic_DNA"/>
</dbReference>
<evidence type="ECO:0000256" key="1">
    <source>
        <dbReference type="SAM" id="MobiDB-lite"/>
    </source>
</evidence>